<dbReference type="RefSeq" id="WP_115374172.1">
    <property type="nucleotide sequence ID" value="NZ_QASA01000001.1"/>
</dbReference>
<keyword evidence="9 10" id="KW-0472">Membrane</keyword>
<dbReference type="InterPro" id="IPR051045">
    <property type="entry name" value="TonB-dependent_transducer"/>
</dbReference>
<protein>
    <recommendedName>
        <fullName evidence="11">TonB C-terminal domain-containing protein</fullName>
    </recommendedName>
</protein>
<dbReference type="Proteomes" id="UP000253919">
    <property type="component" value="Unassembled WGS sequence"/>
</dbReference>
<dbReference type="PANTHER" id="PTHR33446:SF2">
    <property type="entry name" value="PROTEIN TONB"/>
    <property type="match status" value="1"/>
</dbReference>
<dbReference type="EMBL" id="QASA01000001">
    <property type="protein sequence ID" value="RDC65106.1"/>
    <property type="molecule type" value="Genomic_DNA"/>
</dbReference>
<evidence type="ECO:0000256" key="7">
    <source>
        <dbReference type="ARBA" id="ARBA00022927"/>
    </source>
</evidence>
<evidence type="ECO:0000256" key="10">
    <source>
        <dbReference type="SAM" id="Phobius"/>
    </source>
</evidence>
<evidence type="ECO:0000259" key="11">
    <source>
        <dbReference type="PROSITE" id="PS52015"/>
    </source>
</evidence>
<dbReference type="InterPro" id="IPR037682">
    <property type="entry name" value="TonB_C"/>
</dbReference>
<keyword evidence="4" id="KW-1003">Cell membrane</keyword>
<evidence type="ECO:0000256" key="9">
    <source>
        <dbReference type="ARBA" id="ARBA00023136"/>
    </source>
</evidence>
<feature type="domain" description="TonB C-terminal" evidence="11">
    <location>
        <begin position="676"/>
        <end position="772"/>
    </location>
</feature>
<dbReference type="PANTHER" id="PTHR33446">
    <property type="entry name" value="PROTEIN TONB-RELATED"/>
    <property type="match status" value="1"/>
</dbReference>
<keyword evidence="3" id="KW-0813">Transport</keyword>
<comment type="caution">
    <text evidence="12">The sequence shown here is derived from an EMBL/GenBank/DDBJ whole genome shotgun (WGS) entry which is preliminary data.</text>
</comment>
<evidence type="ECO:0000256" key="3">
    <source>
        <dbReference type="ARBA" id="ARBA00022448"/>
    </source>
</evidence>
<evidence type="ECO:0000256" key="5">
    <source>
        <dbReference type="ARBA" id="ARBA00022519"/>
    </source>
</evidence>
<comment type="subcellular location">
    <subcellularLocation>
        <location evidence="1">Cell inner membrane</location>
        <topology evidence="1">Single-pass membrane protein</topology>
        <orientation evidence="1">Periplasmic side</orientation>
    </subcellularLocation>
</comment>
<feature type="transmembrane region" description="Helical" evidence="10">
    <location>
        <begin position="106"/>
        <end position="126"/>
    </location>
</feature>
<keyword evidence="6 10" id="KW-0812">Transmembrane</keyword>
<name>A0A369QP99_9BACT</name>
<dbReference type="GO" id="GO:0098797">
    <property type="term" value="C:plasma membrane protein complex"/>
    <property type="evidence" value="ECO:0007669"/>
    <property type="project" value="TreeGrafter"/>
</dbReference>
<dbReference type="GO" id="GO:0031992">
    <property type="term" value="F:energy transducer activity"/>
    <property type="evidence" value="ECO:0007669"/>
    <property type="project" value="TreeGrafter"/>
</dbReference>
<keyword evidence="13" id="KW-1185">Reference proteome</keyword>
<dbReference type="SUPFAM" id="SSF74653">
    <property type="entry name" value="TolA/TonB C-terminal domain"/>
    <property type="match status" value="1"/>
</dbReference>
<gene>
    <name evidence="12" type="ORF">AHMF7616_03730</name>
</gene>
<evidence type="ECO:0000256" key="6">
    <source>
        <dbReference type="ARBA" id="ARBA00022692"/>
    </source>
</evidence>
<feature type="transmembrane region" description="Helical" evidence="10">
    <location>
        <begin position="37"/>
        <end position="57"/>
    </location>
</feature>
<evidence type="ECO:0000313" key="12">
    <source>
        <dbReference type="EMBL" id="RDC65106.1"/>
    </source>
</evidence>
<dbReference type="GO" id="GO:0015031">
    <property type="term" value="P:protein transport"/>
    <property type="evidence" value="ECO:0007669"/>
    <property type="project" value="UniProtKB-KW"/>
</dbReference>
<evidence type="ECO:0000313" key="13">
    <source>
        <dbReference type="Proteomes" id="UP000253919"/>
    </source>
</evidence>
<dbReference type="InterPro" id="IPR006260">
    <property type="entry name" value="TonB/TolA_C"/>
</dbReference>
<keyword evidence="8 10" id="KW-1133">Transmembrane helix</keyword>
<evidence type="ECO:0000256" key="8">
    <source>
        <dbReference type="ARBA" id="ARBA00022989"/>
    </source>
</evidence>
<accession>A0A369QP99</accession>
<keyword evidence="7" id="KW-0653">Protein transport</keyword>
<dbReference type="AlphaFoldDB" id="A0A369QP99"/>
<evidence type="ECO:0000256" key="2">
    <source>
        <dbReference type="ARBA" id="ARBA00006555"/>
    </source>
</evidence>
<dbReference type="GO" id="GO:0055085">
    <property type="term" value="P:transmembrane transport"/>
    <property type="evidence" value="ECO:0007669"/>
    <property type="project" value="InterPro"/>
</dbReference>
<keyword evidence="5" id="KW-0997">Cell inner membrane</keyword>
<feature type="transmembrane region" description="Helical" evidence="10">
    <location>
        <begin position="6"/>
        <end position="25"/>
    </location>
</feature>
<comment type="similarity">
    <text evidence="2">Belongs to the TonB family.</text>
</comment>
<feature type="transmembrane region" description="Helical" evidence="10">
    <location>
        <begin position="283"/>
        <end position="302"/>
    </location>
</feature>
<proteinExistence type="inferred from homology"/>
<dbReference type="CDD" id="cd07341">
    <property type="entry name" value="M56_BlaR1_MecR1_like"/>
    <property type="match status" value="1"/>
</dbReference>
<evidence type="ECO:0000256" key="1">
    <source>
        <dbReference type="ARBA" id="ARBA00004383"/>
    </source>
</evidence>
<dbReference type="Pfam" id="PF05569">
    <property type="entry name" value="Peptidase_M56"/>
    <property type="match status" value="1"/>
</dbReference>
<dbReference type="OrthoDB" id="1039448at2"/>
<organism evidence="12 13">
    <name type="scientific">Adhaeribacter pallidiroseus</name>
    <dbReference type="NCBI Taxonomy" id="2072847"/>
    <lineage>
        <taxon>Bacteria</taxon>
        <taxon>Pseudomonadati</taxon>
        <taxon>Bacteroidota</taxon>
        <taxon>Cytophagia</taxon>
        <taxon>Cytophagales</taxon>
        <taxon>Hymenobacteraceae</taxon>
        <taxon>Adhaeribacter</taxon>
    </lineage>
</organism>
<sequence length="772" mass="88492">MGQLLHYLLESGACLLVFYLLYVLVLRREKCFTYNRFYLLFTPLIAFFIPLLELPFLRQPEPLTSFIAEQVTPVTAPITPVPVQPKPFIVTPDAAYPVGEESKFDYTIVLLLLYGAGVAVFANRLVRQLYFLHRFNRETQAERFYWQQIAVHKTYGRQPTFSFGNCIYWDNSQPLSERDTESVFEHEAVHVRQKHSLDILYLEFFKIFFWFNPLLYFFQKSLAHTHEFIADAAVLRTTNPETYSQLLVNQVLHRLEFSFGKYFNKSLIATRLKMLEQNRRSNWWRQLLALPVVSTLLFFLSASSLPMPEAINNPAGLAGSFPAIAQEHFSKKKFSEPLFPGGKEAMYHFFVQNLKYPAESLEGVSSAHGLFVAVNVNADGTVDIPKYKYNPENAYAFPSSLPNAFDKEIQRVLLLMPKKWKPAMINGKTVASRYFFDFNFYCSNPAERLPNITEKEQYEWDISNTPVVTSRPIHVVLYDKNVPLQYTSTSPLITFNNPITTIQTASTSGSVQAVSSLAYDNKIQLPLFPGGRRLMYRYLRKNIRFDKYIHFLGNNTAGAFTMTEIKIDEKGQVAPVTSATDDAFAREINEAIRQMPAWQPAKVDGQPTAATYNLTLFFQKDVNGYEEGRLTENLEKYTGRELLINAVLFGNKAYVVENNPDEPVLTVVEKKPEFPGGLDRMYEFINQNLQYPQAARDAKLEGMVSVKFIVTKDGRILESRVEGHLSPETDAEILRVIQKMPRWVPGKQNGKAVNAEYTLPFKFRLNPDLPKS</sequence>
<dbReference type="NCBIfam" id="TIGR01352">
    <property type="entry name" value="tonB_Cterm"/>
    <property type="match status" value="1"/>
</dbReference>
<dbReference type="PROSITE" id="PS52015">
    <property type="entry name" value="TONB_CTD"/>
    <property type="match status" value="1"/>
</dbReference>
<reference evidence="12 13" key="1">
    <citation type="submission" date="2018-04" db="EMBL/GenBank/DDBJ databases">
        <title>Adhaeribacter sp. HMF7616 genome sequencing and assembly.</title>
        <authorList>
            <person name="Kang H."/>
            <person name="Kang J."/>
            <person name="Cha I."/>
            <person name="Kim H."/>
            <person name="Joh K."/>
        </authorList>
    </citation>
    <scope>NUCLEOTIDE SEQUENCE [LARGE SCALE GENOMIC DNA]</scope>
    <source>
        <strain evidence="12 13">HMF7616</strain>
    </source>
</reference>
<dbReference type="Pfam" id="PF03544">
    <property type="entry name" value="TonB_C"/>
    <property type="match status" value="1"/>
</dbReference>
<dbReference type="Gene3D" id="3.30.1150.10">
    <property type="match status" value="3"/>
</dbReference>
<dbReference type="InterPro" id="IPR008756">
    <property type="entry name" value="Peptidase_M56"/>
</dbReference>
<evidence type="ECO:0000256" key="4">
    <source>
        <dbReference type="ARBA" id="ARBA00022475"/>
    </source>
</evidence>